<gene>
    <name evidence="3" type="ORF">MuYL_3892</name>
</gene>
<feature type="domain" description="Beta-lactamase-related" evidence="2">
    <location>
        <begin position="148"/>
        <end position="462"/>
    </location>
</feature>
<keyword evidence="1" id="KW-0732">Signal</keyword>
<protein>
    <submittedName>
        <fullName evidence="3">CubicO group peptidase, beta-lactamase class C family</fullName>
    </submittedName>
</protein>
<dbReference type="PANTHER" id="PTHR46825">
    <property type="entry name" value="D-ALANYL-D-ALANINE-CARBOXYPEPTIDASE/ENDOPEPTIDASE AMPH"/>
    <property type="match status" value="1"/>
</dbReference>
<dbReference type="SUPFAM" id="SSF56601">
    <property type="entry name" value="beta-lactamase/transpeptidase-like"/>
    <property type="match status" value="1"/>
</dbReference>
<dbReference type="RefSeq" id="WP_094571903.1">
    <property type="nucleotide sequence ID" value="NZ_CP022743.1"/>
</dbReference>
<feature type="signal peptide" evidence="1">
    <location>
        <begin position="1"/>
        <end position="19"/>
    </location>
</feature>
<dbReference type="InterPro" id="IPR050491">
    <property type="entry name" value="AmpC-like"/>
</dbReference>
<dbReference type="Proteomes" id="UP000215002">
    <property type="component" value="Chromosome"/>
</dbReference>
<reference evidence="3 4" key="1">
    <citation type="submission" date="2017-08" db="EMBL/GenBank/DDBJ databases">
        <title>Complete genome sequence of Mucilaginibacter sp. strain BJC16-A31.</title>
        <authorList>
            <consortium name="Henan University of Science and Technology"/>
            <person name="You X."/>
        </authorList>
    </citation>
    <scope>NUCLEOTIDE SEQUENCE [LARGE SCALE GENOMIC DNA]</scope>
    <source>
        <strain evidence="3 4">BJC16-A31</strain>
    </source>
</reference>
<keyword evidence="4" id="KW-1185">Reference proteome</keyword>
<dbReference type="Pfam" id="PF00144">
    <property type="entry name" value="Beta-lactamase"/>
    <property type="match status" value="1"/>
</dbReference>
<dbReference type="InterPro" id="IPR001466">
    <property type="entry name" value="Beta-lactam-related"/>
</dbReference>
<feature type="chain" id="PRO_5012375151" evidence="1">
    <location>
        <begin position="20"/>
        <end position="473"/>
    </location>
</feature>
<dbReference type="EMBL" id="CP022743">
    <property type="protein sequence ID" value="ASU35777.1"/>
    <property type="molecule type" value="Genomic_DNA"/>
</dbReference>
<sequence length="473" mass="52311">MRSAIIILLFSAMSLTVSAQSLQQKKVDSVFTLVKKYFNEKNADAIYNLSGNAFQEEISITAFSDIAVKQLFPLGEMKETSLVSFVNNSLATYKVNFASTKLQIFISVDQKNKLETFIFKPYTEPVSNKTALVATTNPMFSETDRKVDTVARTYIQKANTVGLCIGIIKDGQTKIYQYGESKKGTGKLPNPDSFFEIGSITKTFTATLLAWYVNEGKVKLSDPITLYLPDSVAVNQSLKGITLLNLINHTSGLVSVPDNLKDYMTDQFNPYKDYTKQLMYSYLKTCRLNSKPGEKYAYSNLGVGLLGSILQYVSGKTFEQMVGEIITRPLGMLSTSQYLNPLLSPRFVSVYNSNGQPTLAWDFDVLAPCGALRSTLNDLLKYASANMHPGKDSLSKAIELTHQITFNRDVKIGLGWHTMVVNGINYYFHNGGTYGSNSFLAFNAEKNIAIVVLSNAYEPTDPVAAGILGKLVK</sequence>
<accession>A0A223P110</accession>
<dbReference type="KEGG" id="muc:MuYL_3892"/>
<dbReference type="PANTHER" id="PTHR46825:SF8">
    <property type="entry name" value="BETA-LACTAMASE-RELATED"/>
    <property type="match status" value="1"/>
</dbReference>
<evidence type="ECO:0000313" key="3">
    <source>
        <dbReference type="EMBL" id="ASU35777.1"/>
    </source>
</evidence>
<dbReference type="AlphaFoldDB" id="A0A223P110"/>
<proteinExistence type="predicted"/>
<organism evidence="3 4">
    <name type="scientific">Mucilaginibacter xinganensis</name>
    <dbReference type="NCBI Taxonomy" id="1234841"/>
    <lineage>
        <taxon>Bacteria</taxon>
        <taxon>Pseudomonadati</taxon>
        <taxon>Bacteroidota</taxon>
        <taxon>Sphingobacteriia</taxon>
        <taxon>Sphingobacteriales</taxon>
        <taxon>Sphingobacteriaceae</taxon>
        <taxon>Mucilaginibacter</taxon>
    </lineage>
</organism>
<evidence type="ECO:0000259" key="2">
    <source>
        <dbReference type="Pfam" id="PF00144"/>
    </source>
</evidence>
<evidence type="ECO:0000313" key="4">
    <source>
        <dbReference type="Proteomes" id="UP000215002"/>
    </source>
</evidence>
<name>A0A223P110_9SPHI</name>
<dbReference type="InterPro" id="IPR012338">
    <property type="entry name" value="Beta-lactam/transpept-like"/>
</dbReference>
<dbReference type="Gene3D" id="3.40.710.10">
    <property type="entry name" value="DD-peptidase/beta-lactamase superfamily"/>
    <property type="match status" value="1"/>
</dbReference>
<dbReference type="OrthoDB" id="9793489at2"/>
<evidence type="ECO:0000256" key="1">
    <source>
        <dbReference type="SAM" id="SignalP"/>
    </source>
</evidence>